<comment type="caution">
    <text evidence="1">The sequence shown here is derived from an EMBL/GenBank/DDBJ whole genome shotgun (WGS) entry which is preliminary data.</text>
</comment>
<dbReference type="Proteomes" id="UP001207468">
    <property type="component" value="Unassembled WGS sequence"/>
</dbReference>
<evidence type="ECO:0000313" key="2">
    <source>
        <dbReference type="Proteomes" id="UP001207468"/>
    </source>
</evidence>
<evidence type="ECO:0000313" key="1">
    <source>
        <dbReference type="EMBL" id="KAI9510731.1"/>
    </source>
</evidence>
<dbReference type="EMBL" id="JAGFNK010000035">
    <property type="protein sequence ID" value="KAI9510731.1"/>
    <property type="molecule type" value="Genomic_DNA"/>
</dbReference>
<protein>
    <submittedName>
        <fullName evidence="1">Uncharacterized protein</fullName>
    </submittedName>
</protein>
<reference evidence="1" key="1">
    <citation type="submission" date="2021-03" db="EMBL/GenBank/DDBJ databases">
        <title>Evolutionary priming and transition to the ectomycorrhizal habit in an iconic lineage of mushroom-forming fungi: is preadaptation a requirement?</title>
        <authorList>
            <consortium name="DOE Joint Genome Institute"/>
            <person name="Looney B.P."/>
            <person name="Miyauchi S."/>
            <person name="Morin E."/>
            <person name="Drula E."/>
            <person name="Courty P.E."/>
            <person name="Chicoki N."/>
            <person name="Fauchery L."/>
            <person name="Kohler A."/>
            <person name="Kuo A."/>
            <person name="LaButti K."/>
            <person name="Pangilinan J."/>
            <person name="Lipzen A."/>
            <person name="Riley R."/>
            <person name="Andreopoulos W."/>
            <person name="He G."/>
            <person name="Johnson J."/>
            <person name="Barry K.W."/>
            <person name="Grigoriev I.V."/>
            <person name="Nagy L."/>
            <person name="Hibbett D."/>
            <person name="Henrissat B."/>
            <person name="Matheny P.B."/>
            <person name="Labbe J."/>
            <person name="Martin A.F."/>
        </authorList>
    </citation>
    <scope>NUCLEOTIDE SEQUENCE</scope>
    <source>
        <strain evidence="1">BPL698</strain>
    </source>
</reference>
<name>A0ACC0UGG4_9AGAM</name>
<accession>A0ACC0UGG4</accession>
<gene>
    <name evidence="1" type="ORF">F5148DRAFT_523507</name>
</gene>
<organism evidence="1 2">
    <name type="scientific">Russula earlei</name>
    <dbReference type="NCBI Taxonomy" id="71964"/>
    <lineage>
        <taxon>Eukaryota</taxon>
        <taxon>Fungi</taxon>
        <taxon>Dikarya</taxon>
        <taxon>Basidiomycota</taxon>
        <taxon>Agaricomycotina</taxon>
        <taxon>Agaricomycetes</taxon>
        <taxon>Russulales</taxon>
        <taxon>Russulaceae</taxon>
        <taxon>Russula</taxon>
    </lineage>
</organism>
<keyword evidence="2" id="KW-1185">Reference proteome</keyword>
<proteinExistence type="predicted"/>
<sequence>MCHALKRLCQFWWTPVPMMFVPSRPQWTNWLSIAKLIPQCQYVCQPEDGPCATGQNGLLRGFFLRLADKKDELGTLTLVVVILYDSRIALDPDKCDTVLLYINQLYRCLGEANQNIVGSVTYSPIYSYGSPISVNPFSIMRAQNELRGIPAGHTMTGYPFHMAMLNGYAAAFKMFDIFQAKYGQNPNSNISYHLWHIAAGEQDNAEFAFSDLRDPRWGAVTAEIKKHNINFSMILLSECPNFSKLFHAISPAPIEPWFARCPRHTILLSGFVPPPERRDEVSQVIPAKRPARNPSEGRSRRRTMDTISQLTPPPALTLVKEEMSLTTAHPQTVPSLPPTVSPVDSQDSPILETQNRMDATDPVRNLNTSTWPTSLQLVKSVGGVGTLDIQNWIVAKKAPMGRIKSARENEEFDELVDSLRGGRYAIAQNDIENNPLRVLITPLGKDLLCAVLPSSGPLDLPKPRLQQQPQHEDHPPLAEIQPTNSGSIMYREGDLPQSQPFTLTTEMLTRGPMPPQEFSMQHQQPAYIEGQLLELQAPQRQELHASLETQGDMQGDMQGAPSGGLFPGGVPLVNYEQTYFDLTPFNWMDFNPGLCVDGSVDEVVVANMMSGQASGQNGQKMSEFVIHQYPSEC</sequence>